<evidence type="ECO:0000313" key="1">
    <source>
        <dbReference type="EMBL" id="MBP2320507.1"/>
    </source>
</evidence>
<keyword evidence="2" id="KW-1185">Reference proteome</keyword>
<reference evidence="1 2" key="1">
    <citation type="submission" date="2021-03" db="EMBL/GenBank/DDBJ databases">
        <title>Sequencing the genomes of 1000 actinobacteria strains.</title>
        <authorList>
            <person name="Klenk H.-P."/>
        </authorList>
    </citation>
    <scope>NUCLEOTIDE SEQUENCE [LARGE SCALE GENOMIC DNA]</scope>
    <source>
        <strain evidence="1 2">DSM 46670</strain>
    </source>
</reference>
<gene>
    <name evidence="1" type="ORF">JOF56_000892</name>
</gene>
<proteinExistence type="predicted"/>
<sequence length="248" mass="26775">MSAETEGLRALTRRSVGDVLLEEYVEGSGSYRNPTFDAVIGSDGEVHPVGVGLMDVDETSYRGVTVGLDVLPEPLTGTAVGFGVAVGRVLAQEGYRGWYDVDFVTDRSGRLAPVEINLRLTGPAVAFHLQAALDRLRGGRHFVRTFDRLPLGARLPAGALREHVARTAERCRVLGATLLVTIPTAAFDPVPYLGVAIAARTRRTLEEAKTIVRSANAALGDMFGDLEVSLRAARGPRRRRARPRRSST</sequence>
<evidence type="ECO:0000313" key="2">
    <source>
        <dbReference type="Proteomes" id="UP001519332"/>
    </source>
</evidence>
<evidence type="ECO:0008006" key="3">
    <source>
        <dbReference type="Google" id="ProtNLM"/>
    </source>
</evidence>
<organism evidence="1 2">
    <name type="scientific">Kibdelosporangium banguiense</name>
    <dbReference type="NCBI Taxonomy" id="1365924"/>
    <lineage>
        <taxon>Bacteria</taxon>
        <taxon>Bacillati</taxon>
        <taxon>Actinomycetota</taxon>
        <taxon>Actinomycetes</taxon>
        <taxon>Pseudonocardiales</taxon>
        <taxon>Pseudonocardiaceae</taxon>
        <taxon>Kibdelosporangium</taxon>
    </lineage>
</organism>
<dbReference type="RefSeq" id="WP_209634733.1">
    <property type="nucleotide sequence ID" value="NZ_JAGINW010000001.1"/>
</dbReference>
<dbReference type="SUPFAM" id="SSF56059">
    <property type="entry name" value="Glutathione synthetase ATP-binding domain-like"/>
    <property type="match status" value="1"/>
</dbReference>
<comment type="caution">
    <text evidence="1">The sequence shown here is derived from an EMBL/GenBank/DDBJ whole genome shotgun (WGS) entry which is preliminary data.</text>
</comment>
<dbReference type="Proteomes" id="UP001519332">
    <property type="component" value="Unassembled WGS sequence"/>
</dbReference>
<name>A0ABS4T7W0_9PSEU</name>
<protein>
    <recommendedName>
        <fullName evidence="3">ATP-grasp domain-containing protein</fullName>
    </recommendedName>
</protein>
<accession>A0ABS4T7W0</accession>
<dbReference type="EMBL" id="JAGINW010000001">
    <property type="protein sequence ID" value="MBP2320507.1"/>
    <property type="molecule type" value="Genomic_DNA"/>
</dbReference>
<dbReference type="Gene3D" id="3.30.470.20">
    <property type="entry name" value="ATP-grasp fold, B domain"/>
    <property type="match status" value="1"/>
</dbReference>